<evidence type="ECO:0000256" key="3">
    <source>
        <dbReference type="ARBA" id="ARBA00023167"/>
    </source>
</evidence>
<keyword evidence="1" id="KW-0028">Amino-acid biosynthesis</keyword>
<dbReference type="SUPFAM" id="SSF56784">
    <property type="entry name" value="HAD-like"/>
    <property type="match status" value="1"/>
</dbReference>
<gene>
    <name evidence="4" type="ORF">HOO65_050317</name>
</gene>
<dbReference type="GeneID" id="98118929"/>
<evidence type="ECO:0000256" key="2">
    <source>
        <dbReference type="ARBA" id="ARBA00022801"/>
    </source>
</evidence>
<dbReference type="RefSeq" id="XP_070858376.1">
    <property type="nucleotide sequence ID" value="XM_071003453.1"/>
</dbReference>
<dbReference type="Proteomes" id="UP001610728">
    <property type="component" value="Unassembled WGS sequence"/>
</dbReference>
<dbReference type="InterPro" id="IPR036412">
    <property type="entry name" value="HAD-like_sf"/>
</dbReference>
<sequence>MSAAVVSPIKVVLLDIGMTSPSSFYLEPLPSQSRHSLNLSHSHKSLALSSDQPTARFPYALNALTKDLDSLWDTEAFQPYKIAFPPEYQQSKEAFSAHAADLIARDVKISYLKSLQGHLWKEGYQKGEFAAPLFPDVADAIARWKASGLRVMIYSSGSVPAQKLFFGHTNATPADLTDNISDWFDTVNAGLKNEQSSYEKIAAKYSSEAAPAEWLFLSDNLKEVEAARAAGMQSLPVIRPGNLPLPVENALSAEAIIDFSSINPTEA</sequence>
<protein>
    <submittedName>
        <fullName evidence="4">Enolase-phosphatase E1</fullName>
    </submittedName>
</protein>
<dbReference type="Pfam" id="PF00702">
    <property type="entry name" value="Hydrolase"/>
    <property type="match status" value="1"/>
</dbReference>
<evidence type="ECO:0000256" key="1">
    <source>
        <dbReference type="ARBA" id="ARBA00022605"/>
    </source>
</evidence>
<dbReference type="PANTHER" id="PTHR20371">
    <property type="entry name" value="ENOLASE-PHOSPHATASE E1"/>
    <property type="match status" value="1"/>
</dbReference>
<dbReference type="EMBL" id="JABSNW010000005">
    <property type="protein sequence ID" value="KAL2887196.1"/>
    <property type="molecule type" value="Genomic_DNA"/>
</dbReference>
<evidence type="ECO:0000313" key="4">
    <source>
        <dbReference type="EMBL" id="KAL2887196.1"/>
    </source>
</evidence>
<dbReference type="NCBIfam" id="TIGR01549">
    <property type="entry name" value="HAD-SF-IA-v1"/>
    <property type="match status" value="1"/>
</dbReference>
<keyword evidence="3" id="KW-0486">Methionine biosynthesis</keyword>
<organism evidence="4 5">
    <name type="scientific">Ceratocystis lukuohia</name>
    <dbReference type="NCBI Taxonomy" id="2019550"/>
    <lineage>
        <taxon>Eukaryota</taxon>
        <taxon>Fungi</taxon>
        <taxon>Dikarya</taxon>
        <taxon>Ascomycota</taxon>
        <taxon>Pezizomycotina</taxon>
        <taxon>Sordariomycetes</taxon>
        <taxon>Hypocreomycetidae</taxon>
        <taxon>Microascales</taxon>
        <taxon>Ceratocystidaceae</taxon>
        <taxon>Ceratocystis</taxon>
    </lineage>
</organism>
<dbReference type="Gene3D" id="3.40.50.1000">
    <property type="entry name" value="HAD superfamily/HAD-like"/>
    <property type="match status" value="1"/>
</dbReference>
<dbReference type="PANTHER" id="PTHR20371:SF1">
    <property type="entry name" value="ENOLASE-PHOSPHATASE E1"/>
    <property type="match status" value="1"/>
</dbReference>
<accession>A0ABR4MG19</accession>
<evidence type="ECO:0000313" key="5">
    <source>
        <dbReference type="Proteomes" id="UP001610728"/>
    </source>
</evidence>
<keyword evidence="5" id="KW-1185">Reference proteome</keyword>
<keyword evidence="2" id="KW-0378">Hydrolase</keyword>
<name>A0ABR4MG19_9PEZI</name>
<dbReference type="NCBIfam" id="TIGR01691">
    <property type="entry name" value="enolase-ppase"/>
    <property type="match status" value="1"/>
</dbReference>
<dbReference type="Gene3D" id="1.10.720.60">
    <property type="match status" value="1"/>
</dbReference>
<proteinExistence type="predicted"/>
<dbReference type="InterPro" id="IPR006439">
    <property type="entry name" value="HAD-SF_hydro_IA"/>
</dbReference>
<comment type="caution">
    <text evidence="4">The sequence shown here is derived from an EMBL/GenBank/DDBJ whole genome shotgun (WGS) entry which is preliminary data.</text>
</comment>
<reference evidence="4 5" key="1">
    <citation type="submission" date="2020-05" db="EMBL/GenBank/DDBJ databases">
        <title>Ceratocystis lukuohia genome.</title>
        <authorList>
            <person name="Harrington T.C."/>
            <person name="Kim K."/>
            <person name="Mayers C.G."/>
        </authorList>
    </citation>
    <scope>NUCLEOTIDE SEQUENCE [LARGE SCALE GENOMIC DNA]</scope>
    <source>
        <strain evidence="4 5">C4212</strain>
    </source>
</reference>
<dbReference type="InterPro" id="IPR023214">
    <property type="entry name" value="HAD_sf"/>
</dbReference>
<dbReference type="InterPro" id="IPR023943">
    <property type="entry name" value="Enolase-ppase_E1"/>
</dbReference>